<dbReference type="InterPro" id="IPR036866">
    <property type="entry name" value="RibonucZ/Hydroxyglut_hydro"/>
</dbReference>
<sequence>MPSSQGGTPCSFRMACTGEESGRWNTASTLHCCSPDRMSVLSARSPSASRMAPMMTDFPAPVSPVMQMKPELGSQSSWSTRARFLIFSNVSIRALDFECIMASFALNAIMTSVMNILFLGTGTSTGVPQIGCSCAVCTSPDPRNKRLRSSIYVEAAGTRILLDSSPDLRQQALRENITDVDAVLYTHAHVDHVGGFDDLRAFCWRRSGGLPLYASPQTMEALRTMYGWAFEPKTARSGYVRPEPHEVTEPFRVGSVLVTPLPVMHAGVETYAYVLEAEGQRLAYMPDVKSIPEASLEAMKGVDLLVIDGLRYHLHPTHLCLEESLAAIAAIRPRRAVLTHMSHDMDYHILSGKLPENVIPAYDGLRLSLP</sequence>
<comment type="caution">
    <text evidence="2">The sequence shown here is derived from an EMBL/GenBank/DDBJ whole genome shotgun (WGS) entry which is preliminary data.</text>
</comment>
<dbReference type="SMART" id="SM00849">
    <property type="entry name" value="Lactamase_B"/>
    <property type="match status" value="1"/>
</dbReference>
<dbReference type="InterPro" id="IPR001279">
    <property type="entry name" value="Metallo-B-lactamas"/>
</dbReference>
<gene>
    <name evidence="2" type="ORF">CXU22_09425</name>
</gene>
<dbReference type="Pfam" id="PF12706">
    <property type="entry name" value="Lactamase_B_2"/>
    <property type="match status" value="1"/>
</dbReference>
<organism evidence="2 3">
    <name type="scientific">Akkermansia muciniphila</name>
    <dbReference type="NCBI Taxonomy" id="239935"/>
    <lineage>
        <taxon>Bacteria</taxon>
        <taxon>Pseudomonadati</taxon>
        <taxon>Verrucomicrobiota</taxon>
        <taxon>Verrucomicrobiia</taxon>
        <taxon>Verrucomicrobiales</taxon>
        <taxon>Akkermansiaceae</taxon>
        <taxon>Akkermansia</taxon>
    </lineage>
</organism>
<evidence type="ECO:0000259" key="1">
    <source>
        <dbReference type="SMART" id="SM00849"/>
    </source>
</evidence>
<proteinExistence type="predicted"/>
<dbReference type="AlphaFoldDB" id="A0A2N8HAI0"/>
<evidence type="ECO:0000313" key="2">
    <source>
        <dbReference type="EMBL" id="PNC16869.1"/>
    </source>
</evidence>
<accession>A0A2N8HAI0</accession>
<protein>
    <recommendedName>
        <fullName evidence="1">Metallo-beta-lactamase domain-containing protein</fullName>
    </recommendedName>
</protein>
<evidence type="ECO:0000313" key="3">
    <source>
        <dbReference type="Proteomes" id="UP000236000"/>
    </source>
</evidence>
<dbReference type="Proteomes" id="UP000236000">
    <property type="component" value="Unassembled WGS sequence"/>
</dbReference>
<dbReference type="EMBL" id="PJKA01000013">
    <property type="protein sequence ID" value="PNC16869.1"/>
    <property type="molecule type" value="Genomic_DNA"/>
</dbReference>
<dbReference type="PANTHER" id="PTHR42663:SF6">
    <property type="entry name" value="HYDROLASE C777.06C-RELATED"/>
    <property type="match status" value="1"/>
</dbReference>
<dbReference type="CDD" id="cd16279">
    <property type="entry name" value="metallo-hydrolase-like_MBL-fold"/>
    <property type="match status" value="1"/>
</dbReference>
<name>A0A2N8HAI0_9BACT</name>
<dbReference type="PANTHER" id="PTHR42663">
    <property type="entry name" value="HYDROLASE C777.06C-RELATED-RELATED"/>
    <property type="match status" value="1"/>
</dbReference>
<feature type="domain" description="Metallo-beta-lactamase" evidence="1">
    <location>
        <begin position="147"/>
        <end position="340"/>
    </location>
</feature>
<dbReference type="Gene3D" id="3.60.15.10">
    <property type="entry name" value="Ribonuclease Z/Hydroxyacylglutathione hydrolase-like"/>
    <property type="match status" value="1"/>
</dbReference>
<dbReference type="SUPFAM" id="SSF56281">
    <property type="entry name" value="Metallo-hydrolase/oxidoreductase"/>
    <property type="match status" value="1"/>
</dbReference>
<reference evidence="2 3" key="1">
    <citation type="journal article" date="2017" name="BMC Genomics">
        <title>Genome sequencing of 39 Akkermansia muciniphila isolates reveals its population structure, genomic and functional diverisity, and global distribution in mammalian gut microbiotas.</title>
        <authorList>
            <person name="Guo X."/>
            <person name="Li S."/>
            <person name="Zhang J."/>
            <person name="Wu F."/>
            <person name="Li X."/>
            <person name="Wu D."/>
            <person name="Zhang M."/>
            <person name="Ou Z."/>
            <person name="Jie Z."/>
            <person name="Yan Q."/>
            <person name="Li P."/>
            <person name="Yi J."/>
            <person name="Peng Y."/>
        </authorList>
    </citation>
    <scope>NUCLEOTIDE SEQUENCE [LARGE SCALE GENOMIC DNA]</scope>
    <source>
        <strain evidence="2 3">GP24</strain>
    </source>
</reference>